<keyword evidence="2" id="KW-1185">Reference proteome</keyword>
<proteinExistence type="predicted"/>
<dbReference type="SUPFAM" id="SSF116965">
    <property type="entry name" value="Hypothetical protein MPN330"/>
    <property type="match status" value="1"/>
</dbReference>
<evidence type="ECO:0000313" key="1">
    <source>
        <dbReference type="EMBL" id="MBB6451943.1"/>
    </source>
</evidence>
<dbReference type="EMBL" id="JACHGH010000001">
    <property type="protein sequence ID" value="MBB6451943.1"/>
    <property type="molecule type" value="Genomic_DNA"/>
</dbReference>
<dbReference type="SUPFAM" id="SSF48452">
    <property type="entry name" value="TPR-like"/>
    <property type="match status" value="1"/>
</dbReference>
<dbReference type="InterPro" id="IPR011990">
    <property type="entry name" value="TPR-like_helical_dom_sf"/>
</dbReference>
<comment type="caution">
    <text evidence="1">The sequence shown here is derived from an EMBL/GenBank/DDBJ whole genome shotgun (WGS) entry which is preliminary data.</text>
</comment>
<dbReference type="Pfam" id="PF11428">
    <property type="entry name" value="DUF3196"/>
    <property type="match status" value="1"/>
</dbReference>
<evidence type="ECO:0000313" key="2">
    <source>
        <dbReference type="Proteomes" id="UP000581688"/>
    </source>
</evidence>
<dbReference type="Proteomes" id="UP000581688">
    <property type="component" value="Unassembled WGS sequence"/>
</dbReference>
<dbReference type="AlphaFoldDB" id="A0A841Q1C4"/>
<reference evidence="1 2" key="1">
    <citation type="submission" date="2020-08" db="EMBL/GenBank/DDBJ databases">
        <title>Genomic Encyclopedia of Type Strains, Phase IV (KMG-IV): sequencing the most valuable type-strain genomes for metagenomic binning, comparative biology and taxonomic classification.</title>
        <authorList>
            <person name="Goeker M."/>
        </authorList>
    </citation>
    <scope>NUCLEOTIDE SEQUENCE [LARGE SCALE GENOMIC DNA]</scope>
    <source>
        <strain evidence="1 2">DSM 19612</strain>
    </source>
</reference>
<name>A0A841Q1C4_9BACI</name>
<dbReference type="Gene3D" id="1.25.40.10">
    <property type="entry name" value="Tetratricopeptide repeat domain"/>
    <property type="match status" value="1"/>
</dbReference>
<accession>A0A841Q1C4</accession>
<sequence length="329" mass="39523">MKKEHPDIVIFPGWRKQLEKEGLEALKEKRYEDALTHILQLEQYEAASYEILTGKVICFIELGRYDEAIGLCRKLMKEDDPNYYKYLHIYVTILFQTSQYGEILSLLDEIFQSEKIPHTYREQFWQIYDLSQKFYQDQELTQDDKEWKQFIHNLEGGSFQEQWRLLSILRKKSVSHYIDEIIPHLSDAELNPVIKTGILQWMYEQKVDQEMEVEKFNQTSMINPIHLDDVMETPEAKKILLLLEEIEQNDPTLFEFTRQILFRYLYVYYPFTPSEEAIQSIAEAVLALALEYLQLDQETSMLEYDNEARGKWMEEIKHMEMKYFSQIEQ</sequence>
<dbReference type="InterPro" id="IPR024503">
    <property type="entry name" value="DUF3196"/>
</dbReference>
<protein>
    <submittedName>
        <fullName evidence="1">Tetratricopeptide (TPR) repeat protein</fullName>
    </submittedName>
</protein>
<gene>
    <name evidence="1" type="ORF">HNQ94_000364</name>
</gene>
<dbReference type="RefSeq" id="WP_174494494.1">
    <property type="nucleotide sequence ID" value="NZ_CADDWK010000001.1"/>
</dbReference>
<organism evidence="1 2">
    <name type="scientific">Salirhabdus euzebyi</name>
    <dbReference type="NCBI Taxonomy" id="394506"/>
    <lineage>
        <taxon>Bacteria</taxon>
        <taxon>Bacillati</taxon>
        <taxon>Bacillota</taxon>
        <taxon>Bacilli</taxon>
        <taxon>Bacillales</taxon>
        <taxon>Bacillaceae</taxon>
        <taxon>Salirhabdus</taxon>
    </lineage>
</organism>